<evidence type="ECO:0000256" key="6">
    <source>
        <dbReference type="ARBA" id="ARBA00023242"/>
    </source>
</evidence>
<dbReference type="InterPro" id="IPR045144">
    <property type="entry name" value="TAF4"/>
</dbReference>
<keyword evidence="3" id="KW-0597">Phosphoprotein</keyword>
<organism evidence="9 10">
    <name type="scientific">Varanus komodoensis</name>
    <name type="common">Komodo dragon</name>
    <dbReference type="NCBI Taxonomy" id="61221"/>
    <lineage>
        <taxon>Eukaryota</taxon>
        <taxon>Metazoa</taxon>
        <taxon>Chordata</taxon>
        <taxon>Craniata</taxon>
        <taxon>Vertebrata</taxon>
        <taxon>Euteleostomi</taxon>
        <taxon>Lepidosauria</taxon>
        <taxon>Squamata</taxon>
        <taxon>Bifurcata</taxon>
        <taxon>Unidentata</taxon>
        <taxon>Episquamata</taxon>
        <taxon>Toxicofera</taxon>
        <taxon>Anguimorpha</taxon>
        <taxon>Paleoanguimorpha</taxon>
        <taxon>Varanoidea</taxon>
        <taxon>Varanidae</taxon>
        <taxon>Varanus</taxon>
    </lineage>
</organism>
<evidence type="ECO:0000256" key="1">
    <source>
        <dbReference type="ARBA" id="ARBA00004123"/>
    </source>
</evidence>
<dbReference type="CDD" id="cd08045">
    <property type="entry name" value="HFD_TAF4"/>
    <property type="match status" value="1"/>
</dbReference>
<feature type="coiled-coil region" evidence="7">
    <location>
        <begin position="628"/>
        <end position="683"/>
    </location>
</feature>
<sequence length="750" mass="81132">KVSPLQELVGVNTPQNHISFWSMLNKIDYAGAVLVRSNTGQLMLLSQQALGQAQNNATVRWSIPTNSSTVKIQTVQNSGTQVVKVLAAPVKTVSGTTHSVTSTVKKPVIIQVLMLEIGALICLFLISCQDMLENVKKCKNFLATLIKLACSGPQAPEMGQNVKNLVQSLLDAKIEPEEFTKKLYIELKSSPQPNLVPFLKKSVFALRQLMPNTETFIQQCLQQSVPQTAVSTTAMSTTSIVANSSPVTTTSLLSARPVSRTPVGILSPQTGTVSCTSLTRKSGSLPLIQPVHAASIQGASANTSTQLTLGISTVKAVCPTSSSPMVTTGTTALQGVKPVHIPAASSATLVACSSVKSVSSSAMTTSLPVVKPASTTASATLAKAVKASVQTGMPVTGAPITIRVAHPNSLLSQPVRTSQAIKVKQLIVQQPPGSILKKVTTLQPASALPIVNKLDGKMPLNAFIQASQLPSGSIVKQITLPGNKILSLQASPVQRNKIRENGTTSFRDEDDINDVTSMAGVNLSEESACILATNSGTAGSIIRSCPEELLLALDVLKKKILEIGKRHDITEVNSDVLNLVSHAMQERLRGLLEKLTIIAQHRLMIYKGNDNYTICSDTQAHLKFFEQLDHVEKQRKNEEEREMLLRAAKSRSNKEDPEQLRLKQKAKEMQQLELAQIQQMEANRAALAAIGPRKKRPLDSPNLDLNRSPSLAKPYLRPRIIRICLRDLIFCMEQEREMKHSLALYQALLK</sequence>
<dbReference type="Gene3D" id="1.20.120.1110">
    <property type="entry name" value="TAFH/NHR1 domain"/>
    <property type="match status" value="1"/>
</dbReference>
<dbReference type="FunFam" id="1.10.20.10:FF:000015">
    <property type="entry name" value="Transcription initiation factor TFIID subunit 4B"/>
    <property type="match status" value="1"/>
</dbReference>
<accession>A0A8D2KV80</accession>
<dbReference type="GO" id="GO:0006367">
    <property type="term" value="P:transcription initiation at RNA polymerase II promoter"/>
    <property type="evidence" value="ECO:0007669"/>
    <property type="project" value="TreeGrafter"/>
</dbReference>
<dbReference type="Ensembl" id="ENSVKKT00000009901.1">
    <property type="protein sequence ID" value="ENSVKKP00000009660.1"/>
    <property type="gene ID" value="ENSVKKG00000006816.1"/>
</dbReference>
<keyword evidence="4" id="KW-0805">Transcription regulation</keyword>
<protein>
    <submittedName>
        <fullName evidence="9">TATA-box binding protein associated factor 4b</fullName>
    </submittedName>
</protein>
<evidence type="ECO:0000256" key="7">
    <source>
        <dbReference type="SAM" id="Coils"/>
    </source>
</evidence>
<dbReference type="Proteomes" id="UP000694545">
    <property type="component" value="Unplaced"/>
</dbReference>
<keyword evidence="5" id="KW-0804">Transcription</keyword>
<dbReference type="InterPro" id="IPR007900">
    <property type="entry name" value="TAF4_C"/>
</dbReference>
<dbReference type="InterPro" id="IPR003894">
    <property type="entry name" value="TAFH_NHR1"/>
</dbReference>
<dbReference type="GO" id="GO:0005669">
    <property type="term" value="C:transcription factor TFIID complex"/>
    <property type="evidence" value="ECO:0007669"/>
    <property type="project" value="InterPro"/>
</dbReference>
<dbReference type="GO" id="GO:0046982">
    <property type="term" value="F:protein heterodimerization activity"/>
    <property type="evidence" value="ECO:0007669"/>
    <property type="project" value="InterPro"/>
</dbReference>
<dbReference type="InterPro" id="IPR009072">
    <property type="entry name" value="Histone-fold"/>
</dbReference>
<dbReference type="GO" id="GO:0003677">
    <property type="term" value="F:DNA binding"/>
    <property type="evidence" value="ECO:0007669"/>
    <property type="project" value="TreeGrafter"/>
</dbReference>
<proteinExistence type="inferred from homology"/>
<dbReference type="Pfam" id="PF05236">
    <property type="entry name" value="TAF4"/>
    <property type="match status" value="1"/>
</dbReference>
<dbReference type="PANTHER" id="PTHR15138">
    <property type="entry name" value="TRANSCRIPTION INITIATION FACTOR TFIID SUBUNIT 4"/>
    <property type="match status" value="1"/>
</dbReference>
<dbReference type="GO" id="GO:0016251">
    <property type="term" value="F:RNA polymerase II general transcription initiation factor activity"/>
    <property type="evidence" value="ECO:0007669"/>
    <property type="project" value="TreeGrafter"/>
</dbReference>
<keyword evidence="7" id="KW-0175">Coiled coil</keyword>
<evidence type="ECO:0000313" key="10">
    <source>
        <dbReference type="Proteomes" id="UP000694545"/>
    </source>
</evidence>
<dbReference type="SMART" id="SM00549">
    <property type="entry name" value="TAFH"/>
    <property type="match status" value="1"/>
</dbReference>
<reference evidence="9" key="1">
    <citation type="submission" date="2025-08" db="UniProtKB">
        <authorList>
            <consortium name="Ensembl"/>
        </authorList>
    </citation>
    <scope>IDENTIFICATION</scope>
</reference>
<dbReference type="GO" id="GO:0006357">
    <property type="term" value="P:regulation of transcription by RNA polymerase II"/>
    <property type="evidence" value="ECO:0007669"/>
    <property type="project" value="UniProtKB-ARBA"/>
</dbReference>
<dbReference type="SUPFAM" id="SSF158553">
    <property type="entry name" value="TAFH domain-like"/>
    <property type="match status" value="1"/>
</dbReference>
<evidence type="ECO:0000256" key="4">
    <source>
        <dbReference type="ARBA" id="ARBA00023015"/>
    </source>
</evidence>
<dbReference type="FunFam" id="1.20.120.1110:FF:000002">
    <property type="entry name" value="Transcription initiation factor TFIID subunit 4B"/>
    <property type="match status" value="1"/>
</dbReference>
<dbReference type="AlphaFoldDB" id="A0A8D2KV80"/>
<reference evidence="9" key="2">
    <citation type="submission" date="2025-09" db="UniProtKB">
        <authorList>
            <consortium name="Ensembl"/>
        </authorList>
    </citation>
    <scope>IDENTIFICATION</scope>
</reference>
<evidence type="ECO:0000259" key="8">
    <source>
        <dbReference type="PROSITE" id="PS51119"/>
    </source>
</evidence>
<feature type="domain" description="TAFH" evidence="8">
    <location>
        <begin position="132"/>
        <end position="229"/>
    </location>
</feature>
<keyword evidence="6" id="KW-0539">Nucleus</keyword>
<dbReference type="SUPFAM" id="SSF47113">
    <property type="entry name" value="Histone-fold"/>
    <property type="match status" value="1"/>
</dbReference>
<evidence type="ECO:0000256" key="3">
    <source>
        <dbReference type="ARBA" id="ARBA00022553"/>
    </source>
</evidence>
<dbReference type="PANTHER" id="PTHR15138:SF17">
    <property type="entry name" value="TRANSCRIPTION INITIATION FACTOR TFIID SUBUNIT 4B"/>
    <property type="match status" value="1"/>
</dbReference>
<evidence type="ECO:0000313" key="9">
    <source>
        <dbReference type="Ensembl" id="ENSVKKP00000009660.1"/>
    </source>
</evidence>
<dbReference type="Gene3D" id="1.10.20.10">
    <property type="entry name" value="Histone, subunit A"/>
    <property type="match status" value="1"/>
</dbReference>
<name>A0A8D2KV80_VARKO</name>
<comment type="subcellular location">
    <subcellularLocation>
        <location evidence="1">Nucleus</location>
    </subcellularLocation>
</comment>
<comment type="similarity">
    <text evidence="2">Belongs to the TAF4 family.</text>
</comment>
<dbReference type="PROSITE" id="PS51119">
    <property type="entry name" value="TAFH"/>
    <property type="match status" value="1"/>
</dbReference>
<dbReference type="Pfam" id="PF07531">
    <property type="entry name" value="TAFH"/>
    <property type="match status" value="1"/>
</dbReference>
<evidence type="ECO:0000256" key="5">
    <source>
        <dbReference type="ARBA" id="ARBA00023163"/>
    </source>
</evidence>
<dbReference type="InterPro" id="IPR037249">
    <property type="entry name" value="TAFH/NHR1_dom_sf"/>
</dbReference>
<keyword evidence="10" id="KW-1185">Reference proteome</keyword>
<evidence type="ECO:0000256" key="2">
    <source>
        <dbReference type="ARBA" id="ARBA00006178"/>
    </source>
</evidence>